<feature type="compositionally biased region" description="Basic and acidic residues" evidence="1">
    <location>
        <begin position="96"/>
        <end position="115"/>
    </location>
</feature>
<dbReference type="EMBL" id="LVLJ01002133">
    <property type="protein sequence ID" value="OAE26672.1"/>
    <property type="molecule type" value="Genomic_DNA"/>
</dbReference>
<comment type="caution">
    <text evidence="2">The sequence shown here is derived from an EMBL/GenBank/DDBJ whole genome shotgun (WGS) entry which is preliminary data.</text>
</comment>
<name>A0A176W2I5_MARPO</name>
<dbReference type="Proteomes" id="UP000077202">
    <property type="component" value="Unassembled WGS sequence"/>
</dbReference>
<feature type="region of interest" description="Disordered" evidence="1">
    <location>
        <begin position="83"/>
        <end position="129"/>
    </location>
</feature>
<reference evidence="2" key="1">
    <citation type="submission" date="2016-03" db="EMBL/GenBank/DDBJ databases">
        <title>Mechanisms controlling the formation of the plant cell surface in tip-growing cells are functionally conserved among land plants.</title>
        <authorList>
            <person name="Honkanen S."/>
            <person name="Jones V.A."/>
            <person name="Morieri G."/>
            <person name="Champion C."/>
            <person name="Hetherington A.J."/>
            <person name="Kelly S."/>
            <person name="Saint-Marcoux D."/>
            <person name="Proust H."/>
            <person name="Prescott H."/>
            <person name="Dolan L."/>
        </authorList>
    </citation>
    <scope>NUCLEOTIDE SEQUENCE [LARGE SCALE GENOMIC DNA]</scope>
    <source>
        <tissue evidence="2">Whole gametophyte</tissue>
    </source>
</reference>
<keyword evidence="3" id="KW-1185">Reference proteome</keyword>
<proteinExistence type="predicted"/>
<gene>
    <name evidence="2" type="ORF">AXG93_4118s1010</name>
</gene>
<protein>
    <submittedName>
        <fullName evidence="2">Uncharacterized protein</fullName>
    </submittedName>
</protein>
<dbReference type="AlphaFoldDB" id="A0A176W2I5"/>
<evidence type="ECO:0000256" key="1">
    <source>
        <dbReference type="SAM" id="MobiDB-lite"/>
    </source>
</evidence>
<organism evidence="2 3">
    <name type="scientific">Marchantia polymorpha subsp. ruderalis</name>
    <dbReference type="NCBI Taxonomy" id="1480154"/>
    <lineage>
        <taxon>Eukaryota</taxon>
        <taxon>Viridiplantae</taxon>
        <taxon>Streptophyta</taxon>
        <taxon>Embryophyta</taxon>
        <taxon>Marchantiophyta</taxon>
        <taxon>Marchantiopsida</taxon>
        <taxon>Marchantiidae</taxon>
        <taxon>Marchantiales</taxon>
        <taxon>Marchantiaceae</taxon>
        <taxon>Marchantia</taxon>
    </lineage>
</organism>
<accession>A0A176W2I5</accession>
<evidence type="ECO:0000313" key="2">
    <source>
        <dbReference type="EMBL" id="OAE26672.1"/>
    </source>
</evidence>
<sequence>MLDPRAESRIRDCRQEKEGKPSKKEMALSLCRGACLVGKVGVAESADSKLWRRYGAGDRLMTSAALRTTLLRSVLARSCQRSAEGVPYCSSSKPIPKREKSESLSERKIEERKSGYEPARQIDSPGLGLDCGSSIMSSLGALMASRA</sequence>
<evidence type="ECO:0000313" key="3">
    <source>
        <dbReference type="Proteomes" id="UP000077202"/>
    </source>
</evidence>
<feature type="region of interest" description="Disordered" evidence="1">
    <location>
        <begin position="1"/>
        <end position="23"/>
    </location>
</feature>